<name>A0ABT8T5X1_9BACT</name>
<dbReference type="InterPro" id="IPR001633">
    <property type="entry name" value="EAL_dom"/>
</dbReference>
<dbReference type="SMART" id="SM00052">
    <property type="entry name" value="EAL"/>
    <property type="match status" value="1"/>
</dbReference>
<dbReference type="EMBL" id="JAULJQ010000001">
    <property type="protein sequence ID" value="MDO2408565.1"/>
    <property type="molecule type" value="Genomic_DNA"/>
</dbReference>
<organism evidence="2 3">
    <name type="scientific">Campylobacter magnus</name>
    <dbReference type="NCBI Taxonomy" id="3026462"/>
    <lineage>
        <taxon>Bacteria</taxon>
        <taxon>Pseudomonadati</taxon>
        <taxon>Campylobacterota</taxon>
        <taxon>Epsilonproteobacteria</taxon>
        <taxon>Campylobacterales</taxon>
        <taxon>Campylobacteraceae</taxon>
        <taxon>Campylobacter</taxon>
    </lineage>
</organism>
<dbReference type="RefSeq" id="WP_302243282.1">
    <property type="nucleotide sequence ID" value="NZ_JAULJQ010000001.1"/>
</dbReference>
<dbReference type="PANTHER" id="PTHR33121">
    <property type="entry name" value="CYCLIC DI-GMP PHOSPHODIESTERASE PDEF"/>
    <property type="match status" value="1"/>
</dbReference>
<evidence type="ECO:0000313" key="2">
    <source>
        <dbReference type="EMBL" id="MDO2408565.1"/>
    </source>
</evidence>
<dbReference type="Proteomes" id="UP001171111">
    <property type="component" value="Unassembled WGS sequence"/>
</dbReference>
<dbReference type="PANTHER" id="PTHR33121:SF71">
    <property type="entry name" value="OXYGEN SENSOR PROTEIN DOSP"/>
    <property type="match status" value="1"/>
</dbReference>
<keyword evidence="3" id="KW-1185">Reference proteome</keyword>
<dbReference type="Gene3D" id="3.30.70.270">
    <property type="match status" value="1"/>
</dbReference>
<feature type="domain" description="EAL" evidence="1">
    <location>
        <begin position="155"/>
        <end position="394"/>
    </location>
</feature>
<proteinExistence type="predicted"/>
<gene>
    <name evidence="2" type="ORF">Q2362_00440</name>
</gene>
<dbReference type="InterPro" id="IPR050706">
    <property type="entry name" value="Cyclic-di-GMP_PDE-like"/>
</dbReference>
<sequence>MNYFYKKKFLLESELKKLGFLSMIAIKIDDYDRIITSYSKKVIENIINIFDKKLRDFASFCGLEVRRLGDVRFVLFCPRYCDIEKLCAELSSFFKGYEIACKDIRIHISTSIGGAFGQKNVLNEALMALEFARTHKLDYVLYSDDLGLASKLEREKFIYDLIEKAMSDDKIVPYFQPIFDRDGKISKYETLARIVDSDGRAILPGVFLEYSRHIKRYVDLSKKLILQAFSRINDNTEVALSINMSISDMIANPLRDLIIKEIDRRKIGNRVIVEILENENLCASNSSKVKYYIQALRERGVKIAVDDFGSGFSNFNLLLEIVPDYIKIDGEIIKRICEDEKARKMAETIIGFAKHLGAKTIAEYVANEQIYNKCLELGIDEFQGFYLGQPQAEF</sequence>
<dbReference type="Gene3D" id="3.20.20.450">
    <property type="entry name" value="EAL domain"/>
    <property type="match status" value="1"/>
</dbReference>
<reference evidence="2 3" key="1">
    <citation type="submission" date="2023-06" db="EMBL/GenBank/DDBJ databases">
        <title>Campylobacter magnum sp. nov., isolated from cecal contents of domestic pigs (Sus scrofa domesticus).</title>
        <authorList>
            <person name="Papic B."/>
            <person name="Gruntar I."/>
        </authorList>
    </citation>
    <scope>NUCLEOTIDE SEQUENCE [LARGE SCALE GENOMIC DNA]</scope>
    <source>
        <strain evidence="3">34484-21</strain>
    </source>
</reference>
<dbReference type="InterPro" id="IPR043128">
    <property type="entry name" value="Rev_trsase/Diguanyl_cyclase"/>
</dbReference>
<dbReference type="Pfam" id="PF00563">
    <property type="entry name" value="EAL"/>
    <property type="match status" value="1"/>
</dbReference>
<dbReference type="InterPro" id="IPR035919">
    <property type="entry name" value="EAL_sf"/>
</dbReference>
<dbReference type="SUPFAM" id="SSF141868">
    <property type="entry name" value="EAL domain-like"/>
    <property type="match status" value="1"/>
</dbReference>
<dbReference type="CDD" id="cd01948">
    <property type="entry name" value="EAL"/>
    <property type="match status" value="1"/>
</dbReference>
<evidence type="ECO:0000259" key="1">
    <source>
        <dbReference type="PROSITE" id="PS50883"/>
    </source>
</evidence>
<comment type="caution">
    <text evidence="2">The sequence shown here is derived from an EMBL/GenBank/DDBJ whole genome shotgun (WGS) entry which is preliminary data.</text>
</comment>
<evidence type="ECO:0000313" key="3">
    <source>
        <dbReference type="Proteomes" id="UP001171111"/>
    </source>
</evidence>
<dbReference type="PROSITE" id="PS50883">
    <property type="entry name" value="EAL"/>
    <property type="match status" value="1"/>
</dbReference>
<protein>
    <submittedName>
        <fullName evidence="2">EAL domain-containing protein</fullName>
    </submittedName>
</protein>
<accession>A0ABT8T5X1</accession>